<evidence type="ECO:0000256" key="1">
    <source>
        <dbReference type="ARBA" id="ARBA00023121"/>
    </source>
</evidence>
<sequence length="287" mass="29647">MSVAVVADSTAYLPDQLARRYALLTVPLHVSVDGADSVEEGAFGPDELVAALHGKHRVTTSGATYEELARAYRRALDAGADAVVSVHLSRHLSGTWDAARAAAADVAPELIRVVDSRSTAMGLGFPVLAAAEAARLGSDPPAVEAAALGAVERTRTMFSVQTLDHLRRGGRIGTAAALVGTALAVKPLLHVSEGRIEVLEKVRTTARAVNRLVDASVHAAGTGPVAAAVHHLAAPQLAEQLAERISAHLPDHQECVVSEVGAVVGTHIGPGAAGVVILPGGWKDTFR</sequence>
<accession>A0A839E0Y6</accession>
<gene>
    <name evidence="2" type="ORF">FHX42_002758</name>
</gene>
<dbReference type="PANTHER" id="PTHR33434:SF2">
    <property type="entry name" value="FATTY ACID-BINDING PROTEIN TM_1468"/>
    <property type="match status" value="1"/>
</dbReference>
<reference evidence="2 3" key="1">
    <citation type="submission" date="2020-07" db="EMBL/GenBank/DDBJ databases">
        <title>Sequencing the genomes of 1000 actinobacteria strains.</title>
        <authorList>
            <person name="Klenk H.-P."/>
        </authorList>
    </citation>
    <scope>NUCLEOTIDE SEQUENCE [LARGE SCALE GENOMIC DNA]</scope>
    <source>
        <strain evidence="2 3">DSM 45975</strain>
    </source>
</reference>
<proteinExistence type="predicted"/>
<dbReference type="RefSeq" id="WP_182544595.1">
    <property type="nucleotide sequence ID" value="NZ_JACGWZ010000003.1"/>
</dbReference>
<dbReference type="PROSITE" id="PS51482">
    <property type="entry name" value="DEGV"/>
    <property type="match status" value="1"/>
</dbReference>
<name>A0A839E0Y6_9PSEU</name>
<dbReference type="NCBIfam" id="TIGR00762">
    <property type="entry name" value="DegV"/>
    <property type="match status" value="1"/>
</dbReference>
<dbReference type="Gene3D" id="3.40.50.10170">
    <property type="match status" value="1"/>
</dbReference>
<dbReference type="SUPFAM" id="SSF82549">
    <property type="entry name" value="DAK1/DegV-like"/>
    <property type="match status" value="1"/>
</dbReference>
<dbReference type="EMBL" id="JACGWZ010000003">
    <property type="protein sequence ID" value="MBA8825407.1"/>
    <property type="molecule type" value="Genomic_DNA"/>
</dbReference>
<dbReference type="Gene3D" id="3.30.1180.10">
    <property type="match status" value="1"/>
</dbReference>
<evidence type="ECO:0000313" key="2">
    <source>
        <dbReference type="EMBL" id="MBA8825407.1"/>
    </source>
</evidence>
<dbReference type="Pfam" id="PF02645">
    <property type="entry name" value="DegV"/>
    <property type="match status" value="1"/>
</dbReference>
<dbReference type="InterPro" id="IPR043168">
    <property type="entry name" value="DegV_C"/>
</dbReference>
<organism evidence="2 3">
    <name type="scientific">Halosaccharopolyspora lacisalsi</name>
    <dbReference type="NCBI Taxonomy" id="1000566"/>
    <lineage>
        <taxon>Bacteria</taxon>
        <taxon>Bacillati</taxon>
        <taxon>Actinomycetota</taxon>
        <taxon>Actinomycetes</taxon>
        <taxon>Pseudonocardiales</taxon>
        <taxon>Pseudonocardiaceae</taxon>
        <taxon>Halosaccharopolyspora</taxon>
    </lineage>
</organism>
<comment type="caution">
    <text evidence="2">The sequence shown here is derived from an EMBL/GenBank/DDBJ whole genome shotgun (WGS) entry which is preliminary data.</text>
</comment>
<dbReference type="InterPro" id="IPR003797">
    <property type="entry name" value="DegV"/>
</dbReference>
<keyword evidence="3" id="KW-1185">Reference proteome</keyword>
<evidence type="ECO:0000313" key="3">
    <source>
        <dbReference type="Proteomes" id="UP000569329"/>
    </source>
</evidence>
<dbReference type="GO" id="GO:0008289">
    <property type="term" value="F:lipid binding"/>
    <property type="evidence" value="ECO:0007669"/>
    <property type="project" value="UniProtKB-KW"/>
</dbReference>
<dbReference type="InterPro" id="IPR050270">
    <property type="entry name" value="DegV_domain_contain"/>
</dbReference>
<dbReference type="AlphaFoldDB" id="A0A839E0Y6"/>
<protein>
    <submittedName>
        <fullName evidence="2">DegV family protein with EDD domain</fullName>
    </submittedName>
</protein>
<dbReference type="PANTHER" id="PTHR33434">
    <property type="entry name" value="DEGV DOMAIN-CONTAINING PROTEIN DR_1986-RELATED"/>
    <property type="match status" value="1"/>
</dbReference>
<keyword evidence="1" id="KW-0446">Lipid-binding</keyword>
<dbReference type="Proteomes" id="UP000569329">
    <property type="component" value="Unassembled WGS sequence"/>
</dbReference>